<evidence type="ECO:0000256" key="1">
    <source>
        <dbReference type="NCBIfam" id="TIGR03398"/>
    </source>
</evidence>
<dbReference type="EMBL" id="CABWIL020000018">
    <property type="protein sequence ID" value="CAB3968366.1"/>
    <property type="molecule type" value="Genomic_DNA"/>
</dbReference>
<evidence type="ECO:0000313" key="3">
    <source>
        <dbReference type="Proteomes" id="UP000494301"/>
    </source>
</evidence>
<organism evidence="2 3">
    <name type="scientific">Burkholderia aenigmatica</name>
    <dbReference type="NCBI Taxonomy" id="2015348"/>
    <lineage>
        <taxon>Bacteria</taxon>
        <taxon>Pseudomonadati</taxon>
        <taxon>Pseudomonadota</taxon>
        <taxon>Betaproteobacteria</taxon>
        <taxon>Burkholderiales</taxon>
        <taxon>Burkholderiaceae</taxon>
        <taxon>Burkholderia</taxon>
        <taxon>Burkholderia cepacia complex</taxon>
    </lineage>
</organism>
<evidence type="ECO:0000313" key="2">
    <source>
        <dbReference type="EMBL" id="CAB3968366.1"/>
    </source>
</evidence>
<dbReference type="AlphaFoldDB" id="A0A6J5J9P1"/>
<dbReference type="Proteomes" id="UP000494301">
    <property type="component" value="Unassembled WGS sequence"/>
</dbReference>
<reference evidence="2 3" key="1">
    <citation type="submission" date="2020-04" db="EMBL/GenBank/DDBJ databases">
        <authorList>
            <person name="Depoorter E."/>
        </authorList>
    </citation>
    <scope>NUCLEOTIDE SEQUENCE [LARGE SCALE GENOMIC DNA]</scope>
    <source>
        <strain evidence="2 3">BCC0217</strain>
    </source>
</reference>
<dbReference type="InterPro" id="IPR017769">
    <property type="entry name" value="PLipase_C_acessory_PlcR"/>
</dbReference>
<protein>
    <recommendedName>
        <fullName evidence="1">Phospholipase C accessory protein PlcR</fullName>
    </recommendedName>
</protein>
<sequence length="200" mass="21305">MMNRTVIVWGTVALAAGAVASAVVLWSGRPGGAPQAASSTVVSQDSAMTNQASASPVNFRAQLDGYAHERDALNAADRQARARSLLAQLRADADAGKLDPREASGLADLLLQDAEPDAGARQAASDALRDHLRDLAMGERPASPARERQDADYVAQSRKIIDEVTRTVPDREQQRVALDTRLAELRRQIYGTDAPVTHGG</sequence>
<name>A0A6J5J9P1_9BURK</name>
<accession>A0A6J5J9P1</accession>
<proteinExistence type="predicted"/>
<dbReference type="NCBIfam" id="TIGR03398">
    <property type="entry name" value="plc_access_R"/>
    <property type="match status" value="1"/>
</dbReference>
<dbReference type="RefSeq" id="WP_122948090.1">
    <property type="nucleotide sequence ID" value="NZ_CABWIL020000018.1"/>
</dbReference>
<gene>
    <name evidence="2" type="ORF">BLA3211_04933</name>
</gene>